<protein>
    <submittedName>
        <fullName evidence="1">Uncharacterized protein</fullName>
    </submittedName>
</protein>
<evidence type="ECO:0000313" key="1">
    <source>
        <dbReference type="EMBL" id="POY36315.1"/>
    </source>
</evidence>
<dbReference type="Proteomes" id="UP000236893">
    <property type="component" value="Unassembled WGS sequence"/>
</dbReference>
<sequence>MFFLINIGFVEPIFLNGRYLWLKYSEKHLINTIQHGVLNKPDNGFEAVQKKELSKYESMSLIGC</sequence>
<dbReference type="EMBL" id="PQVF01000007">
    <property type="protein sequence ID" value="POY36315.1"/>
    <property type="molecule type" value="Genomic_DNA"/>
</dbReference>
<proteinExistence type="predicted"/>
<gene>
    <name evidence="1" type="ORF">C3K47_11225</name>
</gene>
<accession>A0A2S5A182</accession>
<name>A0A2S5A182_9SPHI</name>
<organism evidence="1 2">
    <name type="scientific">Solitalea longa</name>
    <dbReference type="NCBI Taxonomy" id="2079460"/>
    <lineage>
        <taxon>Bacteria</taxon>
        <taxon>Pseudomonadati</taxon>
        <taxon>Bacteroidota</taxon>
        <taxon>Sphingobacteriia</taxon>
        <taxon>Sphingobacteriales</taxon>
        <taxon>Sphingobacteriaceae</taxon>
        <taxon>Solitalea</taxon>
    </lineage>
</organism>
<keyword evidence="2" id="KW-1185">Reference proteome</keyword>
<evidence type="ECO:0000313" key="2">
    <source>
        <dbReference type="Proteomes" id="UP000236893"/>
    </source>
</evidence>
<dbReference type="AlphaFoldDB" id="A0A2S5A182"/>
<reference evidence="1 2" key="1">
    <citation type="submission" date="2018-01" db="EMBL/GenBank/DDBJ databases">
        <authorList>
            <person name="Gaut B.S."/>
            <person name="Morton B.R."/>
            <person name="Clegg M.T."/>
            <person name="Duvall M.R."/>
        </authorList>
    </citation>
    <scope>NUCLEOTIDE SEQUENCE [LARGE SCALE GENOMIC DNA]</scope>
    <source>
        <strain evidence="1 2">HR-AV</strain>
    </source>
</reference>
<comment type="caution">
    <text evidence="1">The sequence shown here is derived from an EMBL/GenBank/DDBJ whole genome shotgun (WGS) entry which is preliminary data.</text>
</comment>